<gene>
    <name evidence="9" type="ORF">UCREL1_1173</name>
</gene>
<organism evidence="9 10">
    <name type="scientific">Eutypa lata (strain UCR-EL1)</name>
    <name type="common">Grapevine dieback disease fungus</name>
    <name type="synonym">Eutypa armeniacae</name>
    <dbReference type="NCBI Taxonomy" id="1287681"/>
    <lineage>
        <taxon>Eukaryota</taxon>
        <taxon>Fungi</taxon>
        <taxon>Dikarya</taxon>
        <taxon>Ascomycota</taxon>
        <taxon>Pezizomycotina</taxon>
        <taxon>Sordariomycetes</taxon>
        <taxon>Xylariomycetidae</taxon>
        <taxon>Xylariales</taxon>
        <taxon>Diatrypaceae</taxon>
        <taxon>Eutypa</taxon>
    </lineage>
</organism>
<protein>
    <submittedName>
        <fullName evidence="9">Putative g-patch domain-containing protein</fullName>
    </submittedName>
</protein>
<dbReference type="OrthoDB" id="4822at2759"/>
<feature type="compositionally biased region" description="Basic and acidic residues" evidence="7">
    <location>
        <begin position="846"/>
        <end position="855"/>
    </location>
</feature>
<dbReference type="SMART" id="SM00443">
    <property type="entry name" value="G_patch"/>
    <property type="match status" value="1"/>
</dbReference>
<evidence type="ECO:0000256" key="6">
    <source>
        <dbReference type="ARBA" id="ARBA00023242"/>
    </source>
</evidence>
<dbReference type="EMBL" id="KB705584">
    <property type="protein sequence ID" value="EMR71780.1"/>
    <property type="molecule type" value="Genomic_DNA"/>
</dbReference>
<feature type="compositionally biased region" description="Acidic residues" evidence="7">
    <location>
        <begin position="19"/>
        <end position="28"/>
    </location>
</feature>
<dbReference type="PANTHER" id="PTHR23329:SF1">
    <property type="entry name" value="TUFTELIN-INTERACTING PROTEIN 11"/>
    <property type="match status" value="1"/>
</dbReference>
<dbReference type="InterPro" id="IPR045211">
    <property type="entry name" value="TFP11/STIP/Ntr1"/>
</dbReference>
<evidence type="ECO:0000256" key="4">
    <source>
        <dbReference type="ARBA" id="ARBA00022728"/>
    </source>
</evidence>
<dbReference type="PROSITE" id="PS50174">
    <property type="entry name" value="G_PATCH"/>
    <property type="match status" value="1"/>
</dbReference>
<evidence type="ECO:0000256" key="5">
    <source>
        <dbReference type="ARBA" id="ARBA00023187"/>
    </source>
</evidence>
<feature type="compositionally biased region" description="Basic residues" evidence="7">
    <location>
        <begin position="76"/>
        <end position="85"/>
    </location>
</feature>
<evidence type="ECO:0000256" key="7">
    <source>
        <dbReference type="SAM" id="MobiDB-lite"/>
    </source>
</evidence>
<accession>M7TYL6</accession>
<evidence type="ECO:0000259" key="8">
    <source>
        <dbReference type="PROSITE" id="PS50174"/>
    </source>
</evidence>
<sequence>MSFDSHNISKADAAAYTSSDDDQDDDDEILRPSVDPRDDEFLDYNPRKRRRTGRNAKESAALGIFGSDSEDDGPGRKWKGKKNLRNKNMTFVSSGQKQPRNLNESKEDNNEDDENENGDEAVYSERPGLGAKVASQQDEDDEVDEDDEDEEMTGVGLGFRPSAQGLGWAPPTKPESFPMMNTPSKPPTTKVKYDGSTPLGRGFIPSSAKEPVLKAGLQDAPEPAPQKPKPSAFGGGGKAKSFAAKMMAKMGYVEGQGLGASHQGRAQSIQAVLRPQGNLGLGAVREKSEQERKEEKRQARLRGEEVSDSEEEKKKKKREKKQHGLDSGTGSGASTPRRPKTKFLTVNDIQKAAPGLHIPDAFAPILDLTGRDQKLLTSSSGLLTPTAGTEVVKQTEAGKLARRAQGDLGAFVEEWKNLQEKKAWLDMQIHESEQALGDLESDFTGLEAFHSVLDEISVAARNREWDPIIAGLKKAEAATKQTDDEDLAAIAVASIHPFMRDAVQGWQPLEDPKLGDFVSDLTSIRGLLGLDKKAGSGKAITKWDDAEIDGVYLRHHQKATTAYESMIYKYIFPKLVTTISHWDVYDPAPLLAVFDFWEQLFPSFVYSQLVEQVARRLGEAIGKWKPKKKHHQQPIHLWTFPWLEHLPAYHLDPKGSGIVADVRRKFRQLIDSWDYRRGVIPGLREWKDVFRPSSSSTSTSTTKKDQDQWKALVLHHVLPSMARYLRTHFEVNPADQEPYMEVLEGVLSWAETETQTETKTAAVLSPSMVAEVLAAELFPKWHLILWQWLVTPDANYDEIEGSWLAWWRDDVFPPEIASHRSVAAEFDAGVARIETARQLGVVEAKNKLPRPEARPSHHHKPKVLPLPPPPPEKIPAEKPEPTFRDEVEDWCQENDLQFIPVRRANEQGKHYFRLTARMDGRGGVLAYFVGGGSGGGDVLQVEESRKVGAGMQLVRDRREEWGALLEMLFEEV</sequence>
<evidence type="ECO:0000256" key="1">
    <source>
        <dbReference type="ARBA" id="ARBA00004123"/>
    </source>
</evidence>
<dbReference type="Pfam" id="PF07842">
    <property type="entry name" value="GCFC"/>
    <property type="match status" value="1"/>
</dbReference>
<dbReference type="eggNOG" id="KOG2184">
    <property type="taxonomic scope" value="Eukaryota"/>
</dbReference>
<feature type="compositionally biased region" description="Acidic residues" evidence="7">
    <location>
        <begin position="109"/>
        <end position="119"/>
    </location>
</feature>
<dbReference type="GO" id="GO:0071008">
    <property type="term" value="C:U2-type post-mRNA release spliceosomal complex"/>
    <property type="evidence" value="ECO:0007669"/>
    <property type="project" value="TreeGrafter"/>
</dbReference>
<dbReference type="InterPro" id="IPR022159">
    <property type="entry name" value="STIP/TFIP11_N"/>
</dbReference>
<dbReference type="Pfam" id="PF01585">
    <property type="entry name" value="G-patch"/>
    <property type="match status" value="1"/>
</dbReference>
<proteinExistence type="inferred from homology"/>
<dbReference type="Pfam" id="PF12457">
    <property type="entry name" value="TIP_N"/>
    <property type="match status" value="1"/>
</dbReference>
<feature type="compositionally biased region" description="Polar residues" evidence="7">
    <location>
        <begin position="86"/>
        <end position="100"/>
    </location>
</feature>
<feature type="region of interest" description="Disordered" evidence="7">
    <location>
        <begin position="846"/>
        <end position="879"/>
    </location>
</feature>
<keyword evidence="6" id="KW-0539">Nucleus</keyword>
<keyword evidence="10" id="KW-1185">Reference proteome</keyword>
<feature type="compositionally biased region" description="Pro residues" evidence="7">
    <location>
        <begin position="864"/>
        <end position="873"/>
    </location>
</feature>
<evidence type="ECO:0000313" key="10">
    <source>
        <dbReference type="Proteomes" id="UP000012174"/>
    </source>
</evidence>
<feature type="compositionally biased region" description="Acidic residues" evidence="7">
    <location>
        <begin position="137"/>
        <end position="152"/>
    </location>
</feature>
<dbReference type="STRING" id="1287681.M7TYL6"/>
<feature type="compositionally biased region" description="Basic and acidic residues" evidence="7">
    <location>
        <begin position="284"/>
        <end position="305"/>
    </location>
</feature>
<keyword evidence="5" id="KW-0508">mRNA splicing</keyword>
<feature type="region of interest" description="Disordered" evidence="7">
    <location>
        <begin position="1"/>
        <end position="239"/>
    </location>
</feature>
<dbReference type="OMA" id="CEQDIIQ"/>
<keyword evidence="3" id="KW-0507">mRNA processing</keyword>
<feature type="region of interest" description="Disordered" evidence="7">
    <location>
        <begin position="280"/>
        <end position="340"/>
    </location>
</feature>
<evidence type="ECO:0000256" key="3">
    <source>
        <dbReference type="ARBA" id="ARBA00022664"/>
    </source>
</evidence>
<dbReference type="Proteomes" id="UP000012174">
    <property type="component" value="Unassembled WGS sequence"/>
</dbReference>
<comment type="subcellular location">
    <subcellularLocation>
        <location evidence="1">Nucleus</location>
    </subcellularLocation>
</comment>
<evidence type="ECO:0000256" key="2">
    <source>
        <dbReference type="ARBA" id="ARBA00010900"/>
    </source>
</evidence>
<dbReference type="InterPro" id="IPR000467">
    <property type="entry name" value="G_patch_dom"/>
</dbReference>
<keyword evidence="4" id="KW-0747">Spliceosome</keyword>
<evidence type="ECO:0000313" key="9">
    <source>
        <dbReference type="EMBL" id="EMR71780.1"/>
    </source>
</evidence>
<dbReference type="GO" id="GO:0003676">
    <property type="term" value="F:nucleic acid binding"/>
    <property type="evidence" value="ECO:0007669"/>
    <property type="project" value="InterPro"/>
</dbReference>
<dbReference type="InterPro" id="IPR022783">
    <property type="entry name" value="GCFC_dom"/>
</dbReference>
<feature type="domain" description="G-patch" evidence="8">
    <location>
        <begin position="239"/>
        <end position="286"/>
    </location>
</feature>
<name>M7TYL6_EUTLA</name>
<reference evidence="10" key="1">
    <citation type="journal article" date="2013" name="Genome Announc.">
        <title>Draft genome sequence of the grapevine dieback fungus Eutypa lata UCR-EL1.</title>
        <authorList>
            <person name="Blanco-Ulate B."/>
            <person name="Rolshausen P.E."/>
            <person name="Cantu D."/>
        </authorList>
    </citation>
    <scope>NUCLEOTIDE SEQUENCE [LARGE SCALE GENOMIC DNA]</scope>
    <source>
        <strain evidence="10">UCR-EL1</strain>
    </source>
</reference>
<comment type="similarity">
    <text evidence="2">Belongs to the TFP11/STIP family.</text>
</comment>
<dbReference type="GO" id="GO:0000390">
    <property type="term" value="P:spliceosomal complex disassembly"/>
    <property type="evidence" value="ECO:0007669"/>
    <property type="project" value="InterPro"/>
</dbReference>
<dbReference type="AlphaFoldDB" id="M7TYL6"/>
<dbReference type="KEGG" id="ela:UCREL1_1173"/>
<dbReference type="PANTHER" id="PTHR23329">
    <property type="entry name" value="TUFTELIN-INTERACTING PROTEIN 11-RELATED"/>
    <property type="match status" value="1"/>
</dbReference>
<dbReference type="HOGENOM" id="CLU_007977_0_0_1"/>